<reference evidence="3 4" key="1">
    <citation type="submission" date="2020-04" db="EMBL/GenBank/DDBJ databases">
        <title>Genome sequencing of novel species.</title>
        <authorList>
            <person name="Heo J."/>
            <person name="Kim S.-J."/>
            <person name="Kim J.-S."/>
            <person name="Hong S.-B."/>
            <person name="Kwon S.-W."/>
        </authorList>
    </citation>
    <scope>NUCLEOTIDE SEQUENCE [LARGE SCALE GENOMIC DNA]</scope>
    <source>
        <strain evidence="3 4">AF9R3</strain>
    </source>
</reference>
<dbReference type="InterPro" id="IPR026870">
    <property type="entry name" value="Zinc_ribbon_dom"/>
</dbReference>
<name>A0ABX6MBR8_9BURK</name>
<evidence type="ECO:0000313" key="4">
    <source>
        <dbReference type="Proteomes" id="UP000503117"/>
    </source>
</evidence>
<organism evidence="3 4">
    <name type="scientific">Duganella dendranthematis</name>
    <dbReference type="NCBI Taxonomy" id="2728021"/>
    <lineage>
        <taxon>Bacteria</taxon>
        <taxon>Pseudomonadati</taxon>
        <taxon>Pseudomonadota</taxon>
        <taxon>Betaproteobacteria</taxon>
        <taxon>Burkholderiales</taxon>
        <taxon>Oxalobacteraceae</taxon>
        <taxon>Telluria group</taxon>
        <taxon>Duganella</taxon>
    </lineage>
</organism>
<feature type="domain" description="Zinc-ribbon" evidence="2">
    <location>
        <begin position="6"/>
        <end position="24"/>
    </location>
</feature>
<gene>
    <name evidence="3" type="ORF">HH213_17830</name>
</gene>
<keyword evidence="1" id="KW-0812">Transmembrane</keyword>
<proteinExistence type="predicted"/>
<evidence type="ECO:0000256" key="1">
    <source>
        <dbReference type="SAM" id="Phobius"/>
    </source>
</evidence>
<accession>A0ABX6MBR8</accession>
<evidence type="ECO:0000313" key="3">
    <source>
        <dbReference type="EMBL" id="QJD91784.1"/>
    </source>
</evidence>
<keyword evidence="1" id="KW-1133">Transmembrane helix</keyword>
<dbReference type="EMBL" id="CP051684">
    <property type="protein sequence ID" value="QJD91784.1"/>
    <property type="molecule type" value="Genomic_DNA"/>
</dbReference>
<dbReference type="Pfam" id="PF13240">
    <property type="entry name" value="Zn_Ribbon_1"/>
    <property type="match status" value="1"/>
</dbReference>
<feature type="transmembrane region" description="Helical" evidence="1">
    <location>
        <begin position="34"/>
        <end position="51"/>
    </location>
</feature>
<dbReference type="Proteomes" id="UP000503117">
    <property type="component" value="Chromosome"/>
</dbReference>
<dbReference type="RefSeq" id="WP_169113094.1">
    <property type="nucleotide sequence ID" value="NZ_CP051684.1"/>
</dbReference>
<sequence length="128" mass="13499">MALQACHECGTKISSEAKTCPQCGVKPKNKTNTTSAIFGGLVAVGVLWFYFGGGLEKQAAKQLGDIHNQVAADSVAQYEIAKASGTPMDRCVQAGLVTAAYLQAKDDANYKIWKQVESADCSTAGVPR</sequence>
<protein>
    <submittedName>
        <fullName evidence="3">Zinc ribbon domain-containing protein</fullName>
    </submittedName>
</protein>
<keyword evidence="1" id="KW-0472">Membrane</keyword>
<evidence type="ECO:0000259" key="2">
    <source>
        <dbReference type="Pfam" id="PF13240"/>
    </source>
</evidence>
<keyword evidence="4" id="KW-1185">Reference proteome</keyword>